<protein>
    <submittedName>
        <fullName evidence="1">Uncharacterized protein</fullName>
    </submittedName>
</protein>
<reference evidence="1" key="1">
    <citation type="submission" date="2006-03" db="EMBL/GenBank/DDBJ databases">
        <authorList>
            <person name="Qin B."/>
            <person name="Lin S."/>
            <person name="Roe B.A."/>
        </authorList>
    </citation>
    <scope>NUCLEOTIDE SEQUENCE</scope>
</reference>
<name>Q1S5H9_MEDTR</name>
<organism evidence="1">
    <name type="scientific">Medicago truncatula</name>
    <name type="common">Barrel medic</name>
    <name type="synonym">Medicago tribuloides</name>
    <dbReference type="NCBI Taxonomy" id="3880"/>
    <lineage>
        <taxon>Eukaryota</taxon>
        <taxon>Viridiplantae</taxon>
        <taxon>Streptophyta</taxon>
        <taxon>Embryophyta</taxon>
        <taxon>Tracheophyta</taxon>
        <taxon>Spermatophyta</taxon>
        <taxon>Magnoliopsida</taxon>
        <taxon>eudicotyledons</taxon>
        <taxon>Gunneridae</taxon>
        <taxon>Pentapetalae</taxon>
        <taxon>rosids</taxon>
        <taxon>fabids</taxon>
        <taxon>Fabales</taxon>
        <taxon>Fabaceae</taxon>
        <taxon>Papilionoideae</taxon>
        <taxon>50 kb inversion clade</taxon>
        <taxon>NPAAA clade</taxon>
        <taxon>Hologalegina</taxon>
        <taxon>IRL clade</taxon>
        <taxon>Trifolieae</taxon>
        <taxon>Medicago</taxon>
    </lineage>
</organism>
<dbReference type="EMBL" id="AC147431">
    <property type="protein sequence ID" value="ABE88127.1"/>
    <property type="molecule type" value="Genomic_DNA"/>
</dbReference>
<dbReference type="AlphaFoldDB" id="Q1S5H9"/>
<gene>
    <name evidence="1" type="ORF">MtrDRAFT_AC147431g2v2</name>
</gene>
<accession>Q1S5H9</accession>
<reference evidence="1" key="2">
    <citation type="submission" date="2006-04" db="EMBL/GenBank/DDBJ databases">
        <authorList>
            <consortium name="The International Medicago Genome Annotation Group"/>
        </authorList>
    </citation>
    <scope>NUCLEOTIDE SEQUENCE</scope>
</reference>
<proteinExistence type="predicted"/>
<sequence>MLNSNFSYLSREFLLHQLLHTGSTKTSVGEKNVDFLFGSVVCKCDHSHPIVKWRLNTLSETIDSLP</sequence>
<evidence type="ECO:0000313" key="1">
    <source>
        <dbReference type="EMBL" id="ABE88127.1"/>
    </source>
</evidence>